<organism evidence="3 4">
    <name type="scientific">Halobacillus salinus</name>
    <dbReference type="NCBI Taxonomy" id="192814"/>
    <lineage>
        <taxon>Bacteria</taxon>
        <taxon>Bacillati</taxon>
        <taxon>Bacillota</taxon>
        <taxon>Bacilli</taxon>
        <taxon>Bacillales</taxon>
        <taxon>Bacillaceae</taxon>
        <taxon>Halobacillus</taxon>
    </lineage>
</organism>
<dbReference type="PANTHER" id="PTHR34385:SF1">
    <property type="entry name" value="PEPTIDOGLYCAN L-ALANYL-D-GLUTAMATE ENDOPEPTIDASE CWLK"/>
    <property type="match status" value="1"/>
</dbReference>
<gene>
    <name evidence="3" type="ORF">E4663_06685</name>
</gene>
<protein>
    <submittedName>
        <fullName evidence="3">Peptidase M15</fullName>
    </submittedName>
</protein>
<sequence>MSRVALQTLIDRSFRNMKAVHPAVKDKIHLLLIKCYRDGINVQISSGYRSNTEQQRIYNQGRTTAGSVVTNAKPGQSVHNYGLAVDYFLTNWDGTDATWTVNKDWRSVAEFGKALRFNWGGDWKNFRDYAHLELTDGLSWRDLKAGRRPRDVVLNEGPPQQGHSGYDTYRLQIALRDIGYNLEADGFFGSSTDSVLKQFQREHGLEVDGLYGMDSMRKMKDVMNRNSAAGREPKEELTVVRDNNEPSDWAKKDWEEAKENGYFIGKRPKENMTREEVAVVVNRLRQNFLTLIEENKKEIRDLREEIDRLSN</sequence>
<keyword evidence="4" id="KW-1185">Reference proteome</keyword>
<dbReference type="EMBL" id="SRJC01000001">
    <property type="protein sequence ID" value="TGB04672.1"/>
    <property type="molecule type" value="Genomic_DNA"/>
</dbReference>
<dbReference type="PANTHER" id="PTHR34385">
    <property type="entry name" value="D-ALANYL-D-ALANINE CARBOXYPEPTIDASE"/>
    <property type="match status" value="1"/>
</dbReference>
<reference evidence="3 4" key="1">
    <citation type="journal article" date="2003" name="Int. J. Syst. Evol. Microbiol.">
        <title>Halobacillus salinus sp. nov., isolated from a salt lake on the coast of the East Sea in Korea.</title>
        <authorList>
            <person name="Yoon J.H."/>
            <person name="Kang K.H."/>
            <person name="Park Y.H."/>
        </authorList>
    </citation>
    <scope>NUCLEOTIDE SEQUENCE [LARGE SCALE GENOMIC DNA]</scope>
    <source>
        <strain evidence="3 4">HSL-3</strain>
    </source>
</reference>
<dbReference type="InterPro" id="IPR036366">
    <property type="entry name" value="PGBDSf"/>
</dbReference>
<accession>A0A4Z0H2S5</accession>
<dbReference type="InterPro" id="IPR036365">
    <property type="entry name" value="PGBD-like_sf"/>
</dbReference>
<dbReference type="Gene3D" id="3.30.1380.10">
    <property type="match status" value="1"/>
</dbReference>
<dbReference type="SUPFAM" id="SSF47090">
    <property type="entry name" value="PGBD-like"/>
    <property type="match status" value="1"/>
</dbReference>
<evidence type="ECO:0000259" key="2">
    <source>
        <dbReference type="Pfam" id="PF02557"/>
    </source>
</evidence>
<dbReference type="Pfam" id="PF02557">
    <property type="entry name" value="VanY"/>
    <property type="match status" value="1"/>
</dbReference>
<dbReference type="InterPro" id="IPR002477">
    <property type="entry name" value="Peptidoglycan-bd-like"/>
</dbReference>
<dbReference type="Gene3D" id="1.10.101.10">
    <property type="entry name" value="PGBD-like superfamily/PGBD"/>
    <property type="match status" value="1"/>
</dbReference>
<dbReference type="InterPro" id="IPR003709">
    <property type="entry name" value="VanY-like_core_dom"/>
</dbReference>
<dbReference type="GO" id="GO:0008233">
    <property type="term" value="F:peptidase activity"/>
    <property type="evidence" value="ECO:0007669"/>
    <property type="project" value="InterPro"/>
</dbReference>
<dbReference type="SUPFAM" id="SSF55166">
    <property type="entry name" value="Hedgehog/DD-peptidase"/>
    <property type="match status" value="1"/>
</dbReference>
<dbReference type="CDD" id="cd14845">
    <property type="entry name" value="L-Ala-D-Glu_peptidase_like"/>
    <property type="match status" value="1"/>
</dbReference>
<evidence type="ECO:0000313" key="3">
    <source>
        <dbReference type="EMBL" id="TGB04672.1"/>
    </source>
</evidence>
<feature type="domain" description="Peptidoglycan binding-like" evidence="1">
    <location>
        <begin position="165"/>
        <end position="219"/>
    </location>
</feature>
<dbReference type="GO" id="GO:0006508">
    <property type="term" value="P:proteolysis"/>
    <property type="evidence" value="ECO:0007669"/>
    <property type="project" value="InterPro"/>
</dbReference>
<dbReference type="RefSeq" id="WP_135327028.1">
    <property type="nucleotide sequence ID" value="NZ_SRJC01000001.1"/>
</dbReference>
<dbReference type="Proteomes" id="UP000297982">
    <property type="component" value="Unassembled WGS sequence"/>
</dbReference>
<dbReference type="Pfam" id="PF01471">
    <property type="entry name" value="PG_binding_1"/>
    <property type="match status" value="1"/>
</dbReference>
<feature type="domain" description="D-alanyl-D-alanine carboxypeptidase-like core" evidence="2">
    <location>
        <begin position="19"/>
        <end position="109"/>
    </location>
</feature>
<evidence type="ECO:0000313" key="4">
    <source>
        <dbReference type="Proteomes" id="UP000297982"/>
    </source>
</evidence>
<name>A0A4Z0H2S5_9BACI</name>
<dbReference type="InterPro" id="IPR009045">
    <property type="entry name" value="Zn_M74/Hedgehog-like"/>
</dbReference>
<dbReference type="AlphaFoldDB" id="A0A4Z0H2S5"/>
<evidence type="ECO:0000259" key="1">
    <source>
        <dbReference type="Pfam" id="PF01471"/>
    </source>
</evidence>
<dbReference type="STRING" id="192814.GCA_900166575_01741"/>
<dbReference type="InterPro" id="IPR052179">
    <property type="entry name" value="DD-CPase-like"/>
</dbReference>
<proteinExistence type="predicted"/>
<comment type="caution">
    <text evidence="3">The sequence shown here is derived from an EMBL/GenBank/DDBJ whole genome shotgun (WGS) entry which is preliminary data.</text>
</comment>